<evidence type="ECO:0000256" key="8">
    <source>
        <dbReference type="ARBA" id="ARBA00022737"/>
    </source>
</evidence>
<dbReference type="PROSITE" id="PS51820">
    <property type="entry name" value="PA14"/>
    <property type="match status" value="1"/>
</dbReference>
<reference evidence="16 17" key="1">
    <citation type="submission" date="2021-04" db="EMBL/GenBank/DDBJ databases">
        <authorList>
            <person name="Bliznina A."/>
        </authorList>
    </citation>
    <scope>NUCLEOTIDE SEQUENCE [LARGE SCALE GENOMIC DNA]</scope>
</reference>
<keyword evidence="11" id="KW-0966">Cell projection</keyword>
<dbReference type="Pfam" id="PF24606">
    <property type="entry name" value="CEMIP_beta-hel"/>
    <property type="match status" value="2"/>
</dbReference>
<dbReference type="InterPro" id="IPR032675">
    <property type="entry name" value="LRR_dom_sf"/>
</dbReference>
<dbReference type="SUPFAM" id="SSF52058">
    <property type="entry name" value="L domain-like"/>
    <property type="match status" value="1"/>
</dbReference>
<dbReference type="InterPro" id="IPR002909">
    <property type="entry name" value="IPT_dom"/>
</dbReference>
<dbReference type="InterPro" id="IPR014756">
    <property type="entry name" value="Ig_E-set"/>
</dbReference>
<keyword evidence="7 13" id="KW-0732">Signal</keyword>
<evidence type="ECO:0000256" key="3">
    <source>
        <dbReference type="ARBA" id="ARBA00004316"/>
    </source>
</evidence>
<keyword evidence="8" id="KW-0677">Repeat</keyword>
<evidence type="ECO:0000256" key="11">
    <source>
        <dbReference type="ARBA" id="ARBA00023273"/>
    </source>
</evidence>
<dbReference type="PANTHER" id="PTHR46769">
    <property type="entry name" value="POLYCYSTIC KIDNEY AND HEPATIC DISEASE 1 (AUTOSOMAL RECESSIVE)-LIKE 1"/>
    <property type="match status" value="1"/>
</dbReference>
<dbReference type="CDD" id="cd00102">
    <property type="entry name" value="IPT"/>
    <property type="match status" value="1"/>
</dbReference>
<feature type="domain" description="G8" evidence="14">
    <location>
        <begin position="2467"/>
        <end position="2597"/>
    </location>
</feature>
<dbReference type="InterPro" id="IPR052387">
    <property type="entry name" value="Fibrocystin"/>
</dbReference>
<dbReference type="Pfam" id="PF10162">
    <property type="entry name" value="G8"/>
    <property type="match status" value="2"/>
</dbReference>
<dbReference type="Pfam" id="PF07691">
    <property type="entry name" value="PA14"/>
    <property type="match status" value="1"/>
</dbReference>
<dbReference type="InterPro" id="IPR001611">
    <property type="entry name" value="Leu-rich_rpt"/>
</dbReference>
<dbReference type="SMART" id="SM00710">
    <property type="entry name" value="PbH1"/>
    <property type="match status" value="9"/>
</dbReference>
<dbReference type="InterPro" id="IPR013783">
    <property type="entry name" value="Ig-like_fold"/>
</dbReference>
<dbReference type="PANTHER" id="PTHR46769:SF2">
    <property type="entry name" value="FIBROCYSTIN-L ISOFORM 2 PRECURSOR-RELATED"/>
    <property type="match status" value="1"/>
</dbReference>
<keyword evidence="9" id="KW-1133">Transmembrane helix</keyword>
<dbReference type="PROSITE" id="PS51484">
    <property type="entry name" value="G8"/>
    <property type="match status" value="2"/>
</dbReference>
<evidence type="ECO:0000256" key="2">
    <source>
        <dbReference type="ARBA" id="ARBA00004236"/>
    </source>
</evidence>
<evidence type="ECO:0000259" key="14">
    <source>
        <dbReference type="PROSITE" id="PS51484"/>
    </source>
</evidence>
<evidence type="ECO:0000256" key="12">
    <source>
        <dbReference type="SAM" id="MobiDB-lite"/>
    </source>
</evidence>
<keyword evidence="5" id="KW-1003">Cell membrane</keyword>
<dbReference type="Gene3D" id="2.60.120.1560">
    <property type="match status" value="1"/>
</dbReference>
<evidence type="ECO:0000256" key="10">
    <source>
        <dbReference type="ARBA" id="ARBA00023180"/>
    </source>
</evidence>
<dbReference type="SUPFAM" id="SSF56988">
    <property type="entry name" value="Anthrax protective antigen"/>
    <property type="match status" value="1"/>
</dbReference>
<dbReference type="InterPro" id="IPR019316">
    <property type="entry name" value="G8_domain"/>
</dbReference>
<evidence type="ECO:0000313" key="16">
    <source>
        <dbReference type="EMBL" id="CAG5089689.1"/>
    </source>
</evidence>
<dbReference type="Pfam" id="PF13330">
    <property type="entry name" value="Mucin2_WxxW"/>
    <property type="match status" value="1"/>
</dbReference>
<evidence type="ECO:0000259" key="15">
    <source>
        <dbReference type="PROSITE" id="PS51820"/>
    </source>
</evidence>
<dbReference type="SMART" id="SM00429">
    <property type="entry name" value="IPT"/>
    <property type="match status" value="5"/>
</dbReference>
<keyword evidence="9" id="KW-0812">Transmembrane</keyword>
<sequence>MGTLSPFLAFRLLALSRAAIDNAEFVSEKANKYEIKIQGNFKGGSSSFNLVPVDADSERFIPCHYEGGLIQPAGLILPTKRERAWAVQRGMTHTIDAPERFKTEITCYAYLPEGSYYVAQGRDICRDEENCLLIAGSYEDTDYSKISRNSGPVFNSINPDRVSVHGGGILSIQGSGFGTNAAYSFEGDEGGTGYKVIFIPRNGQEVKEGILIEHKHRDNLMEVEVPEWEGREAADTDVELYYLSNGAYEKVGTKLLRRYNDRTPIVNWMSVNAMNPFRSSYWTSWRSLSSGVNDDEWAGNRYFQDFLLGEGDMCQSPIGIQARRVDTGELAQKTDQVFRHYNPYVGFQCVGEDQHSSEESQFNCLDYEVRYFCDKGVQINGQLYTGRYGEEVESGNRLRGPALLNNEYGYSYANCDYAWRDPDTDELHKSYATDSVAVCNIGTKNPNAAIGNQRFRTVTYDQGRGGVRTAGYFMGPSPDYKLFDFTIHGGINSVTPASGGAGGGQLITVQGDGLSNTTKVNLGNQECAFNSFNDETGEFVCTTPSVDSCASMGSWFPGARGLTAEWTNSAMNPGDNSWRNWETSVTDIKQYVIESSMQSYVDGKSMFSGMTLSQSTHRFTGYFVPPFSGWFTFTGSADDKITIYFDGVAEGSSSCGSDHSNMEELFRGSCCAGTDYNNGNYKKSKKIELTAGEKYPIEIIYSNHGSGGYFFAGFVYHGTNEAYNLEETAGDIPYPKGDFGSCMDERQDIRLISHEQRENIAVKVEGDSTTEFNLQWCNDAGICKVSRKAMKGDSSASAYRSSVQDLLDSHIETSGSFDPVYEVDGDSSAHGPAFEGGFMYNWRNGWQIMNNKDLNLQRDATDICMAYKASTQGVIRLHLSNVKSERLFDPEIALSEQDPRRSFTFDYDMAPPNGVDWTFFCQEIYTSVYTKLNDEDLMNKINPDIRLHAVELRGDSWFKVDFFKVGNDNSFSVTSREEAINPNIWITQLRKESKTDGVFNVEMIESNCGYEFNDFEIVSLAGLEVTSSSTSVVNVDGLTVPATVYTVNGVTTVTVYENKKVSPGVTGYYELDYGPLGKAEFDVTLDANGFKNIFSSAFGQTFSWIKKSGDCNTGFKYDFRFNGCDDIPTPVAVNTGLSRPELVPTVTDHRDGGIFFQSIPGNYFRQRTKTPKLSAFNTELSIPYSCEGTGCDFVYADPADAPTISSINPATFNGATTFILSGENLDTANLEIFIGHVKCTLSSVVTSSATCDISDLSLPGGNVPLYVSSTTFGKVRTATSLVVNPEVTSVLPVGGSELGGQLITIDGVGLGGLDSVEMNGVACEVIDTIGTSVIIRSVAGANPVTFTINSWGSEPYNFESTGYMYAAPATLSDNSGIIGILSVAGGQTMSVFIGGTNDVGTDFVAIISGSEENDIEIIDTVAVGEFYDFITPVKAAGIYNIQLRSDIFGLTEAIPATYRFALESASSEWDNDNASPAGLGNLKITVAAGGLAGATVDNLAVKLGVKDCIVESVGITEFECVMPSYLDAYDVTLELDTASWSPQNIEVHQYAKITWLWGFSLADGTVPTFQMREIDAATGFDVPGGFSTEAVQSNLGLVSLFASMAPGTYSYSSGFVDGFAGTAEFRGTITVLPPKKLVLPVTVTLAGQEATTGLTQRKKDRKKFKKLQNQQDKANQERMIRCDPTPYVDPINGAADVTLIDTSEATKLSFVLCPGWAPTLTSIVQTDTTISVDYSPVVAGECANNYEVVQTSPSCVDQLSYTVVGTNVDNLDIEVAHSLPHPIGSSVEFNVVQAGRGAAFKTTATKITLEPSINTVNLDDMSQNRFLSPKGGSKIVVKGSGFVSSRTIAVTANICEVISVDCNDATDCTIECVANPSSNGDSRELELTWELSACTGQATSYTLSSGYEFVTNDEVSISVDAANVDFATETGMASIQFSCTLNCALLEMGFSSGDFDIDLKQGESTIALSDVAFNKIDNTFILTFTAADYAPGAVQFSLVSYYQHGTIVSVDDTAVAAALERSLPVASFDACYQDVNCLTSGYSIYGGSTATVVFSDEIPEDLQISIMEGQNELCLDGCGLEFAAGTYQATFVVPASVVAADSSAKLGFAVNGGQFVYASAYEVVYSVAATPQIDTLTPSKASYAGMDTITITGSGFVNADESVIGSRSQQKTSENEKSLLDYIRKKKKKKKPLPQLGFYEEMTAGARSLGCAHLTVKIGEADAVVNACSATEIVADLPFAAAGTQALTVVVDQVGRALDNVNQAFNFDFEVVDIQPTSGSLGGGTRLTVIGSGLSNNIEVLVCGKPCTNFDQTALKAGLIICDVPKPDEGTTTCSVTVNEMVRGRKGRNTFNFNFSADQTPTVTAISKTKGGTAGGTELNISGTGFSGSNDLASMVTIVNPSDPNNENTPECLITDLTDTQIICTTQASALGSFKGVVTVYIEGKGNAQADESLVQFWYIDRYSSTYTWGCTDGSCKPVAGDIVVVSTGQTLLLDESTELLAVLLIDGGTLIWDRQSGIKLQAEYIIVTKDGHFEIGTEEDPFCLDDDGNRMTAEMVLFGHHRSIRLPIYGAKVMAVRSGTVDMHGCDVITWTQLAQTANAGDNVIKLEADIRQGAAGGWHVGDHIVVATTGPRLTMTQSEHVEIAAISADGTEITLNRTLNYMHLGVESFWEGANGQVKLEQKAEVGLLTRNIKFRGHNNEEWIEDLPECENEFDSAQTSIQNCFLNKFNDEVGNDKFGAHLMFHKPTYGKVEYVEFSHTGQGFHLGRYSLHFHMSLHQPNSYFRGLGVHHTFNRAMTIHGTHDALFEWNVAYRCEGHNFFIEDGWEQNNTIQYNLGIFARPSSSMLNTDQSATTFWVTNTNNRVRHNHAAGAAFFGFWINPPSSHHHAGEQWFQDSGYAKCPDSQPVLEFRNNTAHSVGEYGFWIFLEYRPRAEDCGGTRGGDRQHNFEDVVGWHNKRGFEIASAGNGVRVKNGVFSDNSISNFAFMESRDELFGDLSYGMQDGISIGYSGAHESLNDCTSIGLETPWMVGSTDVDGIRFFNFDHSKCKGIDACYASDFEDCGFTAEFRRVQWNNSPNRFRAKWRHVTILHDTDGTLSAPLNSEGSGGDGWPQRMLGQPGAKVVASASNYDPGCTSDASFSRGADSSICPPATAFHRLGLNNMPAVFSGTQMNMTSIYGEERGNFQKCRSTHGGGWMVLLPTGVENYVHWVGLGHVNNISYSANMYDVGETKEVWLSHEVQRVDYVTGLGEEMDRLPQAGDGNKKYYYGNDTLTVPGAHKGRLAMMFDRADCIAGSENSGTPDKYCDNSFNMKMYKCFWENCIPPPTDPPPVNPDQTTCRWSVPECWEDGIPEPGSNVTITGSTHMLIDIPDVDVDLIFVEGALEFDQLAGKDFTITARQILTNTGGGNFTDMIGRSFGTVENMKYSKGIEGRNTYFMSQSAFKVGTAENPWPCDGSVQISLTGDKWSTEVGSPEAAIVIGAKAIAVLGGLEMHGCPRNFTKTYLKNFILPGYREIRTTDATGWNVGDRIFIAPTSFDPREAEEFFIQAIDGNLITLDHQVEFRHAGVDETRTLKYGSDTHFGAEIGLLSHNIVIDGHSDSEDIFGGRVVVMRSAEANTGALRYGWAQIQNVEFRGMGQFGYQEEDDQRVPVFLWGLQDASVADSIYNIQPSYVKDSSFHHCYNGGIATRFTTNYEISGNVMYDMLGGNHIMNLDSPVGSTITNNLISKIQFHAIYPATAEFYKYEEDTEPAGFFITATRDIVFDGNTVAGGDGNGFVTQFDACDATELCSYENSGSAMGHNTAHTTLRGVHWNNNGPGDCVKIANFTSWRNMHHCVWVQASSGVVVENVLCVDNWSALWSWKIGPSPVGHGMDNQPSTFRNFIIDQFSDTLTCNDYIIREATQNYKETKNSRTPGTRTQGTYGIMVPQFASSGMKWPGKPLGVAEAYASLYGGSCFMDIQLMNFGEKCGRDFYGIGTSSRWSEHQHMMELQFVTFDGPSTHRYQFSRPNLGWISIADCVDMDCDGLKRSMLVDLTGDFLGMPSTYIMAQSEYHYEKWVEESPHYYQGTSDLEGNEDWPQSDERRGLGDFRIPKTMVTTLDGHRIPFPEYAPLKGTIRNDQCTWNPDADGYECPMGNFAQLGFESFDHDSSTRRVAPIGLRDNERKRIDLSNGVMDVSCCFGYACLLRVTMNFFNLECGHTYQYHTSGTLPKHTRFHMFGTKSVPQAECKIRIELFTFRQNRQMIYLNGEYQRSNQQYTTPDGGEAWHFPTDDLKPELTEPAGANYFQRMEQVVYFNMEPGTYVDVKISDTILLELDVVMELTIDEFWDHTELPRLLAVMLGIHESKIKMMNVIAEDSDPQRRRRSPYNRYENPTFDRRRRQSGNMFTVLLEAGSGVCNPNCPGVRVTDERLEAIEIGNTLLAKLATGELDALTNTTTESVGISIPEKDAEAPSWFDPETNESNYTIATVLGLEGNATLQEVEAAQFNLTGETLDDLPTFVDTQEVIEEALAAGAEVITYTASDLPDNITIASFPEEIVIGEPVYPPIVLHAYRQGVRMERPIGLLADPWTVNATAVLRTRTLSLSGDTTCAFDALGNCTFYNLIFDQVAENVGLNFQVISPASAIGVVADPPVSDPFVVIDPTGQSTPAPETTTEPTTTTETSTVFMPKDISCSLKKGKTLGCSKRNMHTGENLVKLIMAMTPKQRKNVKQLDISGNPALPIETLKSILTYLPGLTTLDASYGRWTVIPSDMFKFNTKLKTLDISNNKIQCIRGALSGLKMKSMKFANNDMLVEVAGGKTKSKKGKLAKLIKEWNKMDKGLCFYYN</sequence>
<gene>
    <name evidence="16" type="ORF">OKIOD_LOCUS3866</name>
</gene>
<dbReference type="Gene3D" id="3.80.10.10">
    <property type="entry name" value="Ribonuclease Inhibitor"/>
    <property type="match status" value="1"/>
</dbReference>
<organism evidence="16 17">
    <name type="scientific">Oikopleura dioica</name>
    <name type="common">Tunicate</name>
    <dbReference type="NCBI Taxonomy" id="34765"/>
    <lineage>
        <taxon>Eukaryota</taxon>
        <taxon>Metazoa</taxon>
        <taxon>Chordata</taxon>
        <taxon>Tunicata</taxon>
        <taxon>Appendicularia</taxon>
        <taxon>Copelata</taxon>
        <taxon>Oikopleuridae</taxon>
        <taxon>Oikopleura</taxon>
    </lineage>
</organism>
<name>A0ABN7RZE6_OIKDI</name>
<dbReference type="SUPFAM" id="SSF51126">
    <property type="entry name" value="Pectin lyase-like"/>
    <property type="match status" value="1"/>
</dbReference>
<dbReference type="InterPro" id="IPR037524">
    <property type="entry name" value="PA14/GLEYA"/>
</dbReference>
<dbReference type="PROSITE" id="PS51450">
    <property type="entry name" value="LRR"/>
    <property type="match status" value="1"/>
</dbReference>
<evidence type="ECO:0000256" key="1">
    <source>
        <dbReference type="ARBA" id="ARBA00004167"/>
    </source>
</evidence>
<feature type="domain" description="PA14" evidence="15">
    <location>
        <begin position="557"/>
        <end position="729"/>
    </location>
</feature>
<evidence type="ECO:0000256" key="4">
    <source>
        <dbReference type="ARBA" id="ARBA00004613"/>
    </source>
</evidence>
<feature type="region of interest" description="Disordered" evidence="12">
    <location>
        <begin position="4358"/>
        <end position="4378"/>
    </location>
</feature>
<evidence type="ECO:0000256" key="6">
    <source>
        <dbReference type="ARBA" id="ARBA00022525"/>
    </source>
</evidence>
<dbReference type="SMART" id="SM01225">
    <property type="entry name" value="G8"/>
    <property type="match status" value="2"/>
</dbReference>
<dbReference type="Gene3D" id="2.60.40.10">
    <property type="entry name" value="Immunoglobulins"/>
    <property type="match status" value="6"/>
</dbReference>
<proteinExistence type="predicted"/>
<feature type="chain" id="PRO_5046928045" evidence="13">
    <location>
        <begin position="19"/>
        <end position="4829"/>
    </location>
</feature>
<dbReference type="InterPro" id="IPR055401">
    <property type="entry name" value="CEMIP_beta-hel_dom"/>
</dbReference>
<dbReference type="InterPro" id="IPR006626">
    <property type="entry name" value="PbH1"/>
</dbReference>
<dbReference type="CDD" id="cd00603">
    <property type="entry name" value="IPT_PCSR"/>
    <property type="match status" value="4"/>
</dbReference>
<dbReference type="Pfam" id="PF13855">
    <property type="entry name" value="LRR_8"/>
    <property type="match status" value="1"/>
</dbReference>
<accession>A0ABN7RZE6</accession>
<evidence type="ECO:0000256" key="7">
    <source>
        <dbReference type="ARBA" id="ARBA00022729"/>
    </source>
</evidence>
<keyword evidence="10" id="KW-0325">Glycoprotein</keyword>
<dbReference type="InterPro" id="IPR025155">
    <property type="entry name" value="WxxW_domain"/>
</dbReference>
<keyword evidence="9" id="KW-0472">Membrane</keyword>
<dbReference type="Pfam" id="PF01833">
    <property type="entry name" value="TIG"/>
    <property type="match status" value="4"/>
</dbReference>
<dbReference type="SUPFAM" id="SSF81296">
    <property type="entry name" value="E set domains"/>
    <property type="match status" value="6"/>
</dbReference>
<dbReference type="Proteomes" id="UP001158576">
    <property type="component" value="Chromosome PAR"/>
</dbReference>
<comment type="subcellular location">
    <subcellularLocation>
        <location evidence="2">Cell membrane</location>
    </subcellularLocation>
    <subcellularLocation>
        <location evidence="3">Cell projection</location>
    </subcellularLocation>
    <subcellularLocation>
        <location evidence="1">Membrane</location>
        <topology evidence="1">Single-pass membrane protein</topology>
    </subcellularLocation>
    <subcellularLocation>
        <location evidence="4">Secreted</location>
    </subcellularLocation>
</comment>
<keyword evidence="6" id="KW-0964">Secreted</keyword>
<dbReference type="InterPro" id="IPR011658">
    <property type="entry name" value="PA14_dom"/>
</dbReference>
<keyword evidence="17" id="KW-1185">Reference proteome</keyword>
<feature type="domain" description="G8" evidence="14">
    <location>
        <begin position="3347"/>
        <end position="3509"/>
    </location>
</feature>
<evidence type="ECO:0000256" key="5">
    <source>
        <dbReference type="ARBA" id="ARBA00022475"/>
    </source>
</evidence>
<protein>
    <submittedName>
        <fullName evidence="16">Oidioi.mRNA.OKI2018_I69.PAR.g12308.t1.cds</fullName>
    </submittedName>
</protein>
<dbReference type="EMBL" id="OU015568">
    <property type="protein sequence ID" value="CAG5089689.1"/>
    <property type="molecule type" value="Genomic_DNA"/>
</dbReference>
<evidence type="ECO:0000256" key="13">
    <source>
        <dbReference type="SAM" id="SignalP"/>
    </source>
</evidence>
<evidence type="ECO:0000256" key="9">
    <source>
        <dbReference type="ARBA" id="ARBA00022989"/>
    </source>
</evidence>
<evidence type="ECO:0000313" key="17">
    <source>
        <dbReference type="Proteomes" id="UP001158576"/>
    </source>
</evidence>
<feature type="signal peptide" evidence="13">
    <location>
        <begin position="1"/>
        <end position="18"/>
    </location>
</feature>
<dbReference type="InterPro" id="IPR011050">
    <property type="entry name" value="Pectin_lyase_fold/virulence"/>
</dbReference>